<protein>
    <recommendedName>
        <fullName evidence="2">histidine kinase</fullName>
        <ecNumber evidence="2">2.7.13.3</ecNumber>
    </recommendedName>
</protein>
<dbReference type="InterPro" id="IPR036097">
    <property type="entry name" value="HisK_dim/P_sf"/>
</dbReference>
<keyword evidence="11" id="KW-1185">Reference proteome</keyword>
<keyword evidence="3 6" id="KW-0597">Phosphoprotein</keyword>
<dbReference type="InterPro" id="IPR004358">
    <property type="entry name" value="Sig_transdc_His_kin-like_C"/>
</dbReference>
<feature type="modified residue" description="4-aspartylphosphate" evidence="6">
    <location>
        <position position="834"/>
    </location>
</feature>
<evidence type="ECO:0000256" key="1">
    <source>
        <dbReference type="ARBA" id="ARBA00000085"/>
    </source>
</evidence>
<dbReference type="EC" id="2.7.13.3" evidence="2"/>
<evidence type="ECO:0000256" key="3">
    <source>
        <dbReference type="ARBA" id="ARBA00022553"/>
    </source>
</evidence>
<feature type="region of interest" description="Disordered" evidence="7">
    <location>
        <begin position="341"/>
        <end position="409"/>
    </location>
</feature>
<dbReference type="GO" id="GO:0000155">
    <property type="term" value="F:phosphorelay sensor kinase activity"/>
    <property type="evidence" value="ECO:0007669"/>
    <property type="project" value="InterPro"/>
</dbReference>
<evidence type="ECO:0000313" key="11">
    <source>
        <dbReference type="Proteomes" id="UP000016932"/>
    </source>
</evidence>
<dbReference type="PROSITE" id="PS50109">
    <property type="entry name" value="HIS_KIN"/>
    <property type="match status" value="1"/>
</dbReference>
<dbReference type="eggNOG" id="KOG0519">
    <property type="taxonomic scope" value="Eukaryota"/>
</dbReference>
<dbReference type="PROSITE" id="PS50110">
    <property type="entry name" value="RESPONSE_REGULATORY"/>
    <property type="match status" value="1"/>
</dbReference>
<dbReference type="Pfam" id="PF00072">
    <property type="entry name" value="Response_reg"/>
    <property type="match status" value="1"/>
</dbReference>
<feature type="region of interest" description="Disordered" evidence="7">
    <location>
        <begin position="650"/>
        <end position="755"/>
    </location>
</feature>
<feature type="domain" description="Response regulatory" evidence="9">
    <location>
        <begin position="779"/>
        <end position="904"/>
    </location>
</feature>
<evidence type="ECO:0000256" key="4">
    <source>
        <dbReference type="ARBA" id="ARBA00022679"/>
    </source>
</evidence>
<dbReference type="CDD" id="cd00082">
    <property type="entry name" value="HisKA"/>
    <property type="match status" value="1"/>
</dbReference>
<dbReference type="OrthoDB" id="60033at2759"/>
<dbReference type="SUPFAM" id="SSF47384">
    <property type="entry name" value="Homodimeric domain of signal transducing histidine kinase"/>
    <property type="match status" value="1"/>
</dbReference>
<keyword evidence="5" id="KW-0418">Kinase</keyword>
<reference evidence="10 11" key="1">
    <citation type="journal article" date="2012" name="PLoS Pathog.">
        <title>Diverse lifestyles and strategies of plant pathogenesis encoded in the genomes of eighteen Dothideomycetes fungi.</title>
        <authorList>
            <person name="Ohm R.A."/>
            <person name="Feau N."/>
            <person name="Henrissat B."/>
            <person name="Schoch C.L."/>
            <person name="Horwitz B.A."/>
            <person name="Barry K.W."/>
            <person name="Condon B.J."/>
            <person name="Copeland A.C."/>
            <person name="Dhillon B."/>
            <person name="Glaser F."/>
            <person name="Hesse C.N."/>
            <person name="Kosti I."/>
            <person name="LaButti K."/>
            <person name="Lindquist E.A."/>
            <person name="Lucas S."/>
            <person name="Salamov A.A."/>
            <person name="Bradshaw R.E."/>
            <person name="Ciuffetti L."/>
            <person name="Hamelin R.C."/>
            <person name="Kema G.H.J."/>
            <person name="Lawrence C."/>
            <person name="Scott J.A."/>
            <person name="Spatafora J.W."/>
            <person name="Turgeon B.G."/>
            <person name="de Wit P.J.G.M."/>
            <person name="Zhong S."/>
            <person name="Goodwin S.B."/>
            <person name="Grigoriev I.V."/>
        </authorList>
    </citation>
    <scope>NUCLEOTIDE SEQUENCE [LARGE SCALE GENOMIC DNA]</scope>
    <source>
        <strain evidence="10 11">CIRAD86</strain>
    </source>
</reference>
<dbReference type="InterPro" id="IPR001789">
    <property type="entry name" value="Sig_transdc_resp-reg_receiver"/>
</dbReference>
<evidence type="ECO:0000256" key="6">
    <source>
        <dbReference type="PROSITE-ProRule" id="PRU00169"/>
    </source>
</evidence>
<accession>M3AR25</accession>
<name>M3AR25_PSEFD</name>
<dbReference type="SUPFAM" id="SSF55874">
    <property type="entry name" value="ATPase domain of HSP90 chaperone/DNA topoisomerase II/histidine kinase"/>
    <property type="match status" value="1"/>
</dbReference>
<dbReference type="SMART" id="SM00448">
    <property type="entry name" value="REC"/>
    <property type="match status" value="1"/>
</dbReference>
<dbReference type="SMART" id="SM00387">
    <property type="entry name" value="HATPase_c"/>
    <property type="match status" value="1"/>
</dbReference>
<dbReference type="InterPro" id="IPR036890">
    <property type="entry name" value="HATPase_C_sf"/>
</dbReference>
<dbReference type="VEuPathDB" id="FungiDB:MYCFIDRAFT_38040"/>
<dbReference type="KEGG" id="pfj:MYCFIDRAFT_38040"/>
<dbReference type="HOGENOM" id="CLU_005360_0_0_1"/>
<dbReference type="AlphaFoldDB" id="M3AR25"/>
<gene>
    <name evidence="10" type="ORF">MYCFIDRAFT_38040</name>
</gene>
<dbReference type="Gene3D" id="1.10.287.130">
    <property type="match status" value="1"/>
</dbReference>
<dbReference type="PANTHER" id="PTHR43047:SF2">
    <property type="entry name" value="HISTIDINE KINASE M7"/>
    <property type="match status" value="1"/>
</dbReference>
<comment type="catalytic activity">
    <reaction evidence="1">
        <text>ATP + protein L-histidine = ADP + protein N-phospho-L-histidine.</text>
        <dbReference type="EC" id="2.7.13.3"/>
    </reaction>
</comment>
<dbReference type="InterPro" id="IPR005467">
    <property type="entry name" value="His_kinase_dom"/>
</dbReference>
<dbReference type="Gene3D" id="3.30.565.10">
    <property type="entry name" value="Histidine kinase-like ATPase, C-terminal domain"/>
    <property type="match status" value="1"/>
</dbReference>
<dbReference type="Pfam" id="PF02518">
    <property type="entry name" value="HATPase_c"/>
    <property type="match status" value="1"/>
</dbReference>
<dbReference type="PRINTS" id="PR00344">
    <property type="entry name" value="BCTRLSENSOR"/>
</dbReference>
<dbReference type="EMBL" id="KB446561">
    <property type="protein sequence ID" value="EME79882.1"/>
    <property type="molecule type" value="Genomic_DNA"/>
</dbReference>
<dbReference type="PANTHER" id="PTHR43047">
    <property type="entry name" value="TWO-COMPONENT HISTIDINE PROTEIN KINASE"/>
    <property type="match status" value="1"/>
</dbReference>
<dbReference type="GO" id="GO:0009927">
    <property type="term" value="F:histidine phosphotransfer kinase activity"/>
    <property type="evidence" value="ECO:0007669"/>
    <property type="project" value="TreeGrafter"/>
</dbReference>
<evidence type="ECO:0000256" key="5">
    <source>
        <dbReference type="ARBA" id="ARBA00022777"/>
    </source>
</evidence>
<dbReference type="InterPro" id="IPR003594">
    <property type="entry name" value="HATPase_dom"/>
</dbReference>
<sequence length="917" mass="100191">MGGSDEGQQAIERQTICFPRHGTQDVLQAGHPGFNDEIARLYSPAENNALESLLALKADLRLASTDDFWTILTEGMSKLVGADICFVMKRVLVDDQESAVEMPPIGEPGSCLMAAALHYHANDGSKSNVKSTKFHAYGCPCAYMRHDKVFLIPERLGDFITNNPNQLPTPCEAYLALPLFAQGKCFGHFGTLFSVERARQRQLSWAFMEMLLHSLEDLICQRFLQGANFIRPQQDSTPPSRVIPHAAITAAQSLRPYAGSLSHELRTPMQGIVGMLDVMYATVQEAVDVQGDPRLRKVFEELKDQIETVQDSSRRAVEAADNVVHAYDMDMSVPEAPAHLLEEPSDSHSPYSAAAEKRPDILVAGSNLPLSRPNKRRREGEISRSGSNASGSVAPGTVKRPRTDRTLSTQCTHCSEVKEGVQEAQIVQEQSQENATIADVPSAEDAALAAGVGGQPHRVIAPGLRHTSLRELLQHVINEGLKVGGRPDSAMAQETEHGEIIEVRTRGSDGTLGQKFIEWRIDPNVPNTMFVDEKDLSKLISCVFLNAIKFTQRIDGRITVDVRMTQRGRYISIKMADNGPGIPAAFLPRLFKPFSQQNASTTRSSEGLGLGLMVAKGIARKLGGDLNCTKALTEGPDRGSEFEIKVPLHAGETISRPESPFGSPLPRKATVAQPESPLLKPLPAAPGSPRKLSRALQDVVGNGPARMCDLPSQAAPSTPPSPKTQVVNVTVPRADTDSPPTTLSTPSPPAQIEAPRPRFRKSVGNPEIDRDLAKKYPLTFLVAEDNKINRKLLVSMLGKFGYRSIVEAHDGAEAVRQMSIPRAPREQIDVVLMDLWMPLMDGYEATERILSLDTIAQDHKPTVLAVTADVTDSALERAAEVGMKGFMTKPYKLHDLQRLIMEYCAITTAVQSPRMPS</sequence>
<keyword evidence="4" id="KW-0808">Transferase</keyword>
<dbReference type="RefSeq" id="XP_007928822.1">
    <property type="nucleotide sequence ID" value="XM_007930631.1"/>
</dbReference>
<evidence type="ECO:0000259" key="8">
    <source>
        <dbReference type="PROSITE" id="PS50109"/>
    </source>
</evidence>
<proteinExistence type="predicted"/>
<dbReference type="InterPro" id="IPR003661">
    <property type="entry name" value="HisK_dim/P_dom"/>
</dbReference>
<dbReference type="CDD" id="cd17546">
    <property type="entry name" value="REC_hyHK_CKI1_RcsC-like"/>
    <property type="match status" value="1"/>
</dbReference>
<evidence type="ECO:0000256" key="7">
    <source>
        <dbReference type="SAM" id="MobiDB-lite"/>
    </source>
</evidence>
<dbReference type="InterPro" id="IPR011006">
    <property type="entry name" value="CheY-like_superfamily"/>
</dbReference>
<evidence type="ECO:0000313" key="10">
    <source>
        <dbReference type="EMBL" id="EME79882.1"/>
    </source>
</evidence>
<evidence type="ECO:0000256" key="2">
    <source>
        <dbReference type="ARBA" id="ARBA00012438"/>
    </source>
</evidence>
<evidence type="ECO:0000259" key="9">
    <source>
        <dbReference type="PROSITE" id="PS50110"/>
    </source>
</evidence>
<organism evidence="10 11">
    <name type="scientific">Pseudocercospora fijiensis (strain CIRAD86)</name>
    <name type="common">Black leaf streak disease fungus</name>
    <name type="synonym">Mycosphaerella fijiensis</name>
    <dbReference type="NCBI Taxonomy" id="383855"/>
    <lineage>
        <taxon>Eukaryota</taxon>
        <taxon>Fungi</taxon>
        <taxon>Dikarya</taxon>
        <taxon>Ascomycota</taxon>
        <taxon>Pezizomycotina</taxon>
        <taxon>Dothideomycetes</taxon>
        <taxon>Dothideomycetidae</taxon>
        <taxon>Mycosphaerellales</taxon>
        <taxon>Mycosphaerellaceae</taxon>
        <taxon>Pseudocercospora</taxon>
    </lineage>
</organism>
<dbReference type="Proteomes" id="UP000016932">
    <property type="component" value="Unassembled WGS sequence"/>
</dbReference>
<dbReference type="GeneID" id="19339223"/>
<dbReference type="SUPFAM" id="SSF52172">
    <property type="entry name" value="CheY-like"/>
    <property type="match status" value="1"/>
</dbReference>
<feature type="domain" description="Histidine kinase" evidence="8">
    <location>
        <begin position="532"/>
        <end position="650"/>
    </location>
</feature>
<dbReference type="Gene3D" id="3.40.50.2300">
    <property type="match status" value="1"/>
</dbReference>
<dbReference type="GO" id="GO:0005886">
    <property type="term" value="C:plasma membrane"/>
    <property type="evidence" value="ECO:0007669"/>
    <property type="project" value="TreeGrafter"/>
</dbReference>
<dbReference type="FunFam" id="1.10.287.130:FF:000100">
    <property type="entry name" value="Sensor histidine kinase/response regulator"/>
    <property type="match status" value="1"/>
</dbReference>